<evidence type="ECO:0000256" key="2">
    <source>
        <dbReference type="ARBA" id="ARBA00022898"/>
    </source>
</evidence>
<dbReference type="OrthoDB" id="9805807at2"/>
<protein>
    <submittedName>
        <fullName evidence="5">Cystathionine gamma-synthase</fullName>
    </submittedName>
</protein>
<evidence type="ECO:0000313" key="6">
    <source>
        <dbReference type="Proteomes" id="UP000229498"/>
    </source>
</evidence>
<name>A0A2M9G298_9PROT</name>
<dbReference type="GO" id="GO:0004123">
    <property type="term" value="F:cystathionine gamma-lyase activity"/>
    <property type="evidence" value="ECO:0007669"/>
    <property type="project" value="TreeGrafter"/>
</dbReference>
<dbReference type="PANTHER" id="PTHR11808:SF85">
    <property type="entry name" value="CYSTATHIONINE GAMMA-LYASE-RELATED"/>
    <property type="match status" value="1"/>
</dbReference>
<gene>
    <name evidence="5" type="ORF">CVT23_08680</name>
</gene>
<dbReference type="SUPFAM" id="SSF53383">
    <property type="entry name" value="PLP-dependent transferases"/>
    <property type="match status" value="1"/>
</dbReference>
<evidence type="ECO:0000256" key="3">
    <source>
        <dbReference type="PIRSR" id="PIRSR001434-2"/>
    </source>
</evidence>
<dbReference type="Proteomes" id="UP000229498">
    <property type="component" value="Unassembled WGS sequence"/>
</dbReference>
<feature type="modified residue" description="N6-(pyridoxal phosphate)lysine" evidence="3">
    <location>
        <position position="201"/>
    </location>
</feature>
<keyword evidence="2 3" id="KW-0663">Pyridoxal phosphate</keyword>
<proteinExistence type="inferred from homology"/>
<organism evidence="5 6">
    <name type="scientific">Minwuia thermotolerans</name>
    <dbReference type="NCBI Taxonomy" id="2056226"/>
    <lineage>
        <taxon>Bacteria</taxon>
        <taxon>Pseudomonadati</taxon>
        <taxon>Pseudomonadota</taxon>
        <taxon>Alphaproteobacteria</taxon>
        <taxon>Minwuiales</taxon>
        <taxon>Minwuiaceae</taxon>
        <taxon>Minwuia</taxon>
    </lineage>
</organism>
<dbReference type="Pfam" id="PF01053">
    <property type="entry name" value="Cys_Met_Meta_PP"/>
    <property type="match status" value="1"/>
</dbReference>
<dbReference type="AlphaFoldDB" id="A0A2M9G298"/>
<keyword evidence="6" id="KW-1185">Reference proteome</keyword>
<dbReference type="GO" id="GO:0030170">
    <property type="term" value="F:pyridoxal phosphate binding"/>
    <property type="evidence" value="ECO:0007669"/>
    <property type="project" value="InterPro"/>
</dbReference>
<dbReference type="EMBL" id="PHIG01000031">
    <property type="protein sequence ID" value="PJK29842.1"/>
    <property type="molecule type" value="Genomic_DNA"/>
</dbReference>
<dbReference type="GO" id="GO:0005737">
    <property type="term" value="C:cytoplasm"/>
    <property type="evidence" value="ECO:0007669"/>
    <property type="project" value="TreeGrafter"/>
</dbReference>
<evidence type="ECO:0000256" key="4">
    <source>
        <dbReference type="RuleBase" id="RU362118"/>
    </source>
</evidence>
<evidence type="ECO:0000256" key="1">
    <source>
        <dbReference type="ARBA" id="ARBA00001933"/>
    </source>
</evidence>
<comment type="caution">
    <text evidence="5">The sequence shown here is derived from an EMBL/GenBank/DDBJ whole genome shotgun (WGS) entry which is preliminary data.</text>
</comment>
<accession>A0A2M9G298</accession>
<dbReference type="InterPro" id="IPR015424">
    <property type="entry name" value="PyrdxlP-dep_Trfase"/>
</dbReference>
<dbReference type="GO" id="GO:0019346">
    <property type="term" value="P:transsulfuration"/>
    <property type="evidence" value="ECO:0007669"/>
    <property type="project" value="InterPro"/>
</dbReference>
<dbReference type="PANTHER" id="PTHR11808">
    <property type="entry name" value="TRANS-SULFURATION ENZYME FAMILY MEMBER"/>
    <property type="match status" value="1"/>
</dbReference>
<dbReference type="Gene3D" id="3.90.1150.10">
    <property type="entry name" value="Aspartate Aminotransferase, domain 1"/>
    <property type="match status" value="1"/>
</dbReference>
<dbReference type="InterPro" id="IPR015422">
    <property type="entry name" value="PyrdxlP-dep_Trfase_small"/>
</dbReference>
<reference evidence="5 6" key="1">
    <citation type="submission" date="2017-11" db="EMBL/GenBank/DDBJ databases">
        <title>Draft genome sequence of Rhizobiales bacterium SY3-13.</title>
        <authorList>
            <person name="Sun C."/>
        </authorList>
    </citation>
    <scope>NUCLEOTIDE SEQUENCE [LARGE SCALE GENOMIC DNA]</scope>
    <source>
        <strain evidence="5 6">SY3-13</strain>
    </source>
</reference>
<sequence length="380" mass="40127">MSAGSDKPATYLAQALGHVEPASRGLAPAIYPATTYERDADLTLPGGAEYARDDNPGYTLAEEMLAKLEGGAEAMLYASGMAAAVALFQSLRSGDSVIAPEVMYFGLKAWLQDFGERFGLNVRFVANDADAYAAALKERPAKLVWAETPANPLWQVTDLAAVAEACRAAGAKLGVDNTVPTPLFTRPLELGADYVMHSATKSLNGHSDVVAGALVTGNADDPLWQGAHVQRHKGGAIAGPFEAWLLARGMRTLAVRVERAAANAMRIAEALEARGDVTVLYPGLPSHPGHAIAKRQMTGGFGSMMSVLTGGGQERAYRVKAGLRLFRRATSLGGVESLVEHRRMVEGPTSMAPDDLLRLSVGIEDADDLIADLMQALDGA</sequence>
<evidence type="ECO:0000313" key="5">
    <source>
        <dbReference type="EMBL" id="PJK29842.1"/>
    </source>
</evidence>
<comment type="similarity">
    <text evidence="4">Belongs to the trans-sulfuration enzymes family.</text>
</comment>
<comment type="cofactor">
    <cofactor evidence="1 4">
        <name>pyridoxal 5'-phosphate</name>
        <dbReference type="ChEBI" id="CHEBI:597326"/>
    </cofactor>
</comment>
<dbReference type="InterPro" id="IPR015421">
    <property type="entry name" value="PyrdxlP-dep_Trfase_major"/>
</dbReference>
<dbReference type="PIRSF" id="PIRSF001434">
    <property type="entry name" value="CGS"/>
    <property type="match status" value="1"/>
</dbReference>
<dbReference type="RefSeq" id="WP_109793119.1">
    <property type="nucleotide sequence ID" value="NZ_PHIG01000031.1"/>
</dbReference>
<dbReference type="FunFam" id="3.40.640.10:FF:000046">
    <property type="entry name" value="Cystathionine gamma-lyase"/>
    <property type="match status" value="1"/>
</dbReference>
<dbReference type="InterPro" id="IPR000277">
    <property type="entry name" value="Cys/Met-Metab_PyrdxlP-dep_enz"/>
</dbReference>
<dbReference type="GO" id="GO:0019343">
    <property type="term" value="P:cysteine biosynthetic process via cystathionine"/>
    <property type="evidence" value="ECO:0007669"/>
    <property type="project" value="TreeGrafter"/>
</dbReference>
<dbReference type="Gene3D" id="3.40.640.10">
    <property type="entry name" value="Type I PLP-dependent aspartate aminotransferase-like (Major domain)"/>
    <property type="match status" value="1"/>
</dbReference>